<name>A0AAD6TNF5_9AGAR</name>
<gene>
    <name evidence="2" type="ORF">B0H15DRAFT_958330</name>
</gene>
<evidence type="ECO:0000256" key="1">
    <source>
        <dbReference type="SAM" id="MobiDB-lite"/>
    </source>
</evidence>
<comment type="caution">
    <text evidence="2">The sequence shown here is derived from an EMBL/GenBank/DDBJ whole genome shotgun (WGS) entry which is preliminary data.</text>
</comment>
<sequence>MSAAHAELQPSAKADTAHYEHATHSRRSSHVGPSLKALTSANNKLANPLQGIPREQLIADVDRFAEDFGLKHLTTELRKGALVAQDCQGSPRSGPRSGSGSGSGSGLRSGPRPRLRSDLRPSPRSLRRSPRRSLRPRSPAPATPPELRFRIPRGL</sequence>
<organism evidence="2 3">
    <name type="scientific">Mycena belliarum</name>
    <dbReference type="NCBI Taxonomy" id="1033014"/>
    <lineage>
        <taxon>Eukaryota</taxon>
        <taxon>Fungi</taxon>
        <taxon>Dikarya</taxon>
        <taxon>Basidiomycota</taxon>
        <taxon>Agaricomycotina</taxon>
        <taxon>Agaricomycetes</taxon>
        <taxon>Agaricomycetidae</taxon>
        <taxon>Agaricales</taxon>
        <taxon>Marasmiineae</taxon>
        <taxon>Mycenaceae</taxon>
        <taxon>Mycena</taxon>
    </lineage>
</organism>
<keyword evidence="3" id="KW-1185">Reference proteome</keyword>
<proteinExistence type="predicted"/>
<feature type="region of interest" description="Disordered" evidence="1">
    <location>
        <begin position="1"/>
        <end position="39"/>
    </location>
</feature>
<reference evidence="2" key="1">
    <citation type="submission" date="2023-03" db="EMBL/GenBank/DDBJ databases">
        <title>Massive genome expansion in bonnet fungi (Mycena s.s.) driven by repeated elements and novel gene families across ecological guilds.</title>
        <authorList>
            <consortium name="Lawrence Berkeley National Laboratory"/>
            <person name="Harder C.B."/>
            <person name="Miyauchi S."/>
            <person name="Viragh M."/>
            <person name="Kuo A."/>
            <person name="Thoen E."/>
            <person name="Andreopoulos B."/>
            <person name="Lu D."/>
            <person name="Skrede I."/>
            <person name="Drula E."/>
            <person name="Henrissat B."/>
            <person name="Morin E."/>
            <person name="Kohler A."/>
            <person name="Barry K."/>
            <person name="LaButti K."/>
            <person name="Morin E."/>
            <person name="Salamov A."/>
            <person name="Lipzen A."/>
            <person name="Mereny Z."/>
            <person name="Hegedus B."/>
            <person name="Baldrian P."/>
            <person name="Stursova M."/>
            <person name="Weitz H."/>
            <person name="Taylor A."/>
            <person name="Grigoriev I.V."/>
            <person name="Nagy L.G."/>
            <person name="Martin F."/>
            <person name="Kauserud H."/>
        </authorList>
    </citation>
    <scope>NUCLEOTIDE SEQUENCE</scope>
    <source>
        <strain evidence="2">CBHHK173m</strain>
    </source>
</reference>
<evidence type="ECO:0000313" key="2">
    <source>
        <dbReference type="EMBL" id="KAJ7066837.1"/>
    </source>
</evidence>
<accession>A0AAD6TNF5</accession>
<evidence type="ECO:0000313" key="3">
    <source>
        <dbReference type="Proteomes" id="UP001222325"/>
    </source>
</evidence>
<feature type="compositionally biased region" description="Basic residues" evidence="1">
    <location>
        <begin position="125"/>
        <end position="135"/>
    </location>
</feature>
<feature type="region of interest" description="Disordered" evidence="1">
    <location>
        <begin position="80"/>
        <end position="155"/>
    </location>
</feature>
<feature type="compositionally biased region" description="Gly residues" evidence="1">
    <location>
        <begin position="97"/>
        <end position="107"/>
    </location>
</feature>
<dbReference type="Proteomes" id="UP001222325">
    <property type="component" value="Unassembled WGS sequence"/>
</dbReference>
<protein>
    <submittedName>
        <fullName evidence="2">Uncharacterized protein</fullName>
    </submittedName>
</protein>
<dbReference type="AlphaFoldDB" id="A0AAD6TNF5"/>
<dbReference type="EMBL" id="JARJCN010000161">
    <property type="protein sequence ID" value="KAJ7066837.1"/>
    <property type="molecule type" value="Genomic_DNA"/>
</dbReference>